<dbReference type="PANTHER" id="PTHR37536">
    <property type="entry name" value="PUTATIVE (AFU_ORTHOLOGUE AFUA_3G02970)-RELATED"/>
    <property type="match status" value="1"/>
</dbReference>
<dbReference type="AlphaFoldDB" id="A0A074WPZ7"/>
<dbReference type="STRING" id="1043004.A0A074WPZ7"/>
<dbReference type="HOGENOM" id="CLU_066466_2_0_1"/>
<dbReference type="RefSeq" id="XP_013429408.1">
    <property type="nucleotide sequence ID" value="XM_013573954.1"/>
</dbReference>
<dbReference type="CDD" id="cd13426">
    <property type="entry name" value="Peptidase_G1"/>
    <property type="match status" value="1"/>
</dbReference>
<dbReference type="InterPro" id="IPR038656">
    <property type="entry name" value="Peptidase_G1_sf"/>
</dbReference>
<dbReference type="SUPFAM" id="SSF49899">
    <property type="entry name" value="Concanavalin A-like lectins/glucanases"/>
    <property type="match status" value="1"/>
</dbReference>
<dbReference type="GO" id="GO:0006508">
    <property type="term" value="P:proteolysis"/>
    <property type="evidence" value="ECO:0007669"/>
    <property type="project" value="InterPro"/>
</dbReference>
<keyword evidence="3" id="KW-1185">Reference proteome</keyword>
<feature type="non-terminal residue" evidence="2">
    <location>
        <position position="1"/>
    </location>
</feature>
<feature type="active site" description="Proton acceptor" evidence="1">
    <location>
        <position position="138"/>
    </location>
</feature>
<gene>
    <name evidence="2" type="ORF">M436DRAFT_40818</name>
</gene>
<dbReference type="GO" id="GO:0030246">
    <property type="term" value="F:carbohydrate binding"/>
    <property type="evidence" value="ECO:0007669"/>
    <property type="project" value="UniProtKB-KW"/>
</dbReference>
<dbReference type="OrthoDB" id="2862635at2759"/>
<evidence type="ECO:0000256" key="1">
    <source>
        <dbReference type="PIRSR" id="PIRSR600250-50"/>
    </source>
</evidence>
<dbReference type="PRINTS" id="PR00977">
    <property type="entry name" value="SCYTLDPTASE"/>
</dbReference>
<dbReference type="Pfam" id="PF01828">
    <property type="entry name" value="Peptidase_A4"/>
    <property type="match status" value="1"/>
</dbReference>
<evidence type="ECO:0000313" key="2">
    <source>
        <dbReference type="EMBL" id="KEQ75203.1"/>
    </source>
</evidence>
<keyword evidence="2" id="KW-0430">Lectin</keyword>
<accession>A0A074WPZ7</accession>
<organism evidence="2 3">
    <name type="scientific">Aureobasidium namibiae CBS 147.97</name>
    <dbReference type="NCBI Taxonomy" id="1043004"/>
    <lineage>
        <taxon>Eukaryota</taxon>
        <taxon>Fungi</taxon>
        <taxon>Dikarya</taxon>
        <taxon>Ascomycota</taxon>
        <taxon>Pezizomycotina</taxon>
        <taxon>Dothideomycetes</taxon>
        <taxon>Dothideomycetidae</taxon>
        <taxon>Dothideales</taxon>
        <taxon>Saccotheciaceae</taxon>
        <taxon>Aureobasidium</taxon>
    </lineage>
</organism>
<dbReference type="GO" id="GO:0070007">
    <property type="term" value="F:glutamic-type endopeptidase activity"/>
    <property type="evidence" value="ECO:0007669"/>
    <property type="project" value="InterPro"/>
</dbReference>
<name>A0A074WPZ7_9PEZI</name>
<dbReference type="PANTHER" id="PTHR37536:SF1">
    <property type="entry name" value="ASPERGILLOPEPSIN, PUTAITVE (AFU_ORTHOLOGUE AFUA_7G01200)"/>
    <property type="match status" value="1"/>
</dbReference>
<reference evidence="2 3" key="1">
    <citation type="journal article" date="2014" name="BMC Genomics">
        <title>Genome sequencing of four Aureobasidium pullulans varieties: biotechnological potential, stress tolerance, and description of new species.</title>
        <authorList>
            <person name="Gostin Ar C."/>
            <person name="Ohm R.A."/>
            <person name="Kogej T."/>
            <person name="Sonjak S."/>
            <person name="Turk M."/>
            <person name="Zajc J."/>
            <person name="Zalar P."/>
            <person name="Grube M."/>
            <person name="Sun H."/>
            <person name="Han J."/>
            <person name="Sharma A."/>
            <person name="Chiniquy J."/>
            <person name="Ngan C.Y."/>
            <person name="Lipzen A."/>
            <person name="Barry K."/>
            <person name="Grigoriev I.V."/>
            <person name="Gunde-Cimerman N."/>
        </authorList>
    </citation>
    <scope>NUCLEOTIDE SEQUENCE [LARGE SCALE GENOMIC DNA]</scope>
    <source>
        <strain evidence="2 3">CBS 147.97</strain>
    </source>
</reference>
<dbReference type="EMBL" id="KL584705">
    <property type="protein sequence ID" value="KEQ75203.1"/>
    <property type="molecule type" value="Genomic_DNA"/>
</dbReference>
<sequence>QGAVHSGKHLREVSADIVLPKCSVGLPYSQYDTYESDGWVGIGGYSAGGLIQTGVSCYVQQGKDPYYKMWTEFYPALETFYEDENLRAGDVISARVVAHSESSGTTYLHNKRTGKKFSKTYTNETSELNFEDVEWVTESRLFTNQLGPQGSPDAKFTPWEFRNAAYAHKGGKKQKFRLVTGSHMLDTVLNNATIAKGILISPGHIQVNDTTPTNFTVPGFP</sequence>
<proteinExistence type="predicted"/>
<evidence type="ECO:0000313" key="3">
    <source>
        <dbReference type="Proteomes" id="UP000027730"/>
    </source>
</evidence>
<dbReference type="GeneID" id="25409446"/>
<dbReference type="Gene3D" id="2.60.120.700">
    <property type="entry name" value="Peptidase G1"/>
    <property type="match status" value="1"/>
</dbReference>
<dbReference type="Proteomes" id="UP000027730">
    <property type="component" value="Unassembled WGS sequence"/>
</dbReference>
<dbReference type="InterPro" id="IPR000250">
    <property type="entry name" value="Peptidase_G1"/>
</dbReference>
<dbReference type="InterPro" id="IPR013320">
    <property type="entry name" value="ConA-like_dom_sf"/>
</dbReference>
<protein>
    <submittedName>
        <fullName evidence="2">Concanavalin A-like lectin/glucanase</fullName>
    </submittedName>
</protein>